<evidence type="ECO:0000313" key="1">
    <source>
        <dbReference type="EMBL" id="KAL2494726.1"/>
    </source>
</evidence>
<evidence type="ECO:0000313" key="2">
    <source>
        <dbReference type="Proteomes" id="UP001604277"/>
    </source>
</evidence>
<dbReference type="AlphaFoldDB" id="A0ABD1S1Z2"/>
<gene>
    <name evidence="1" type="ORF">Fot_38483</name>
</gene>
<reference evidence="2" key="1">
    <citation type="submission" date="2024-07" db="EMBL/GenBank/DDBJ databases">
        <title>Two chromosome-level genome assemblies of Korean endemic species Abeliophyllum distichum and Forsythia ovata (Oleaceae).</title>
        <authorList>
            <person name="Jang H."/>
        </authorList>
    </citation>
    <scope>NUCLEOTIDE SEQUENCE [LARGE SCALE GENOMIC DNA]</scope>
</reference>
<organism evidence="1 2">
    <name type="scientific">Forsythia ovata</name>
    <dbReference type="NCBI Taxonomy" id="205694"/>
    <lineage>
        <taxon>Eukaryota</taxon>
        <taxon>Viridiplantae</taxon>
        <taxon>Streptophyta</taxon>
        <taxon>Embryophyta</taxon>
        <taxon>Tracheophyta</taxon>
        <taxon>Spermatophyta</taxon>
        <taxon>Magnoliopsida</taxon>
        <taxon>eudicotyledons</taxon>
        <taxon>Gunneridae</taxon>
        <taxon>Pentapetalae</taxon>
        <taxon>asterids</taxon>
        <taxon>lamiids</taxon>
        <taxon>Lamiales</taxon>
        <taxon>Oleaceae</taxon>
        <taxon>Forsythieae</taxon>
        <taxon>Forsythia</taxon>
    </lineage>
</organism>
<dbReference type="EMBL" id="JBFOLJ010000011">
    <property type="protein sequence ID" value="KAL2494726.1"/>
    <property type="molecule type" value="Genomic_DNA"/>
</dbReference>
<comment type="caution">
    <text evidence="1">The sequence shown here is derived from an EMBL/GenBank/DDBJ whole genome shotgun (WGS) entry which is preliminary data.</text>
</comment>
<proteinExistence type="predicted"/>
<name>A0ABD1S1Z2_9LAMI</name>
<dbReference type="Proteomes" id="UP001604277">
    <property type="component" value="Unassembled WGS sequence"/>
</dbReference>
<accession>A0ABD1S1Z2</accession>
<sequence>MAGTVAKRTAMKDGEIVWRGRKMSENGKKNGEEEAVCARQCDLHSRTMLLDCISNTNTSSGALCLQDPAYRLCMTNGLTFPPNGQKLATLAGQVLLEHGKFQLEQKSTREKYQVLLKHGEFQLER</sequence>
<protein>
    <submittedName>
        <fullName evidence="1">Uncharacterized protein</fullName>
    </submittedName>
</protein>
<keyword evidence="2" id="KW-1185">Reference proteome</keyword>